<dbReference type="Pfam" id="PF00216">
    <property type="entry name" value="Bac_DNA_binding"/>
    <property type="match status" value="1"/>
</dbReference>
<dbReference type="SMART" id="SM00411">
    <property type="entry name" value="BHL"/>
    <property type="match status" value="1"/>
</dbReference>
<sequence length="126" mass="13498">MNKAELINSISEKTGHTQLDTLKTLDALLETIEATVAGGDKVQLVGFGIFEPQHRAARAGRNPQTGEPIEIAEATLPKFTPGKLFKDKVVEAHKPKPKPASTGKAKAKTKTEATTTDKAKAKPKKV</sequence>
<dbReference type="InterPro" id="IPR010992">
    <property type="entry name" value="IHF-like_DNA-bd_dom_sf"/>
</dbReference>
<keyword evidence="3" id="KW-0226">DNA condensation</keyword>
<keyword evidence="4 7" id="KW-0238">DNA-binding</keyword>
<dbReference type="PANTHER" id="PTHR33175">
    <property type="entry name" value="DNA-BINDING PROTEIN HU"/>
    <property type="match status" value="1"/>
</dbReference>
<evidence type="ECO:0000256" key="3">
    <source>
        <dbReference type="ARBA" id="ARBA00023067"/>
    </source>
</evidence>
<proteinExistence type="inferred from homology"/>
<feature type="region of interest" description="Disordered" evidence="6">
    <location>
        <begin position="88"/>
        <end position="126"/>
    </location>
</feature>
<evidence type="ECO:0000313" key="8">
    <source>
        <dbReference type="Proteomes" id="UP000249396"/>
    </source>
</evidence>
<dbReference type="PROSITE" id="PS00045">
    <property type="entry name" value="HISTONE_LIKE"/>
    <property type="match status" value="1"/>
</dbReference>
<gene>
    <name evidence="7" type="ORF">DM484_07285</name>
</gene>
<dbReference type="Proteomes" id="UP000249396">
    <property type="component" value="Unassembled WGS sequence"/>
</dbReference>
<dbReference type="GO" id="GO:0030261">
    <property type="term" value="P:chromosome condensation"/>
    <property type="evidence" value="ECO:0007669"/>
    <property type="project" value="UniProtKB-KW"/>
</dbReference>
<protein>
    <submittedName>
        <fullName evidence="7">DNA-binding protein</fullName>
    </submittedName>
</protein>
<dbReference type="SUPFAM" id="SSF47729">
    <property type="entry name" value="IHF-like DNA-binding proteins"/>
    <property type="match status" value="1"/>
</dbReference>
<evidence type="ECO:0000256" key="2">
    <source>
        <dbReference type="ARBA" id="ARBA00010529"/>
    </source>
</evidence>
<dbReference type="InterPro" id="IPR000119">
    <property type="entry name" value="Hist_DNA-bd"/>
</dbReference>
<reference evidence="7 8" key="1">
    <citation type="journal article" date="2018" name="Aquat. Microb. Ecol.">
        <title>Gammaproteobacterial methanotrophs dominate.</title>
        <authorList>
            <person name="Rissanen A.J."/>
            <person name="Saarenheimo J."/>
            <person name="Tiirola M."/>
            <person name="Peura S."/>
            <person name="Aalto S.L."/>
            <person name="Karvinen A."/>
            <person name="Nykanen H."/>
        </authorList>
    </citation>
    <scope>NUCLEOTIDE SEQUENCE [LARGE SCALE GENOMIC DNA]</scope>
    <source>
        <strain evidence="7">AMbin10</strain>
    </source>
</reference>
<dbReference type="InterPro" id="IPR020816">
    <property type="entry name" value="Histone-like_DNA-bd_CS"/>
</dbReference>
<evidence type="ECO:0000256" key="6">
    <source>
        <dbReference type="SAM" id="MobiDB-lite"/>
    </source>
</evidence>
<dbReference type="PRINTS" id="PR01727">
    <property type="entry name" value="DNABINDINGHU"/>
</dbReference>
<evidence type="ECO:0000256" key="1">
    <source>
        <dbReference type="ARBA" id="ARBA00003819"/>
    </source>
</evidence>
<organism evidence="7 8">
    <name type="scientific">Candidatus Methylumidiphilus alinenensis</name>
    <dbReference type="NCBI Taxonomy" id="2202197"/>
    <lineage>
        <taxon>Bacteria</taxon>
        <taxon>Pseudomonadati</taxon>
        <taxon>Pseudomonadota</taxon>
        <taxon>Gammaproteobacteria</taxon>
        <taxon>Methylococcales</taxon>
        <taxon>Candidatus Methylumidiphilus</taxon>
    </lineage>
</organism>
<dbReference type="GO" id="GO:0030527">
    <property type="term" value="F:structural constituent of chromatin"/>
    <property type="evidence" value="ECO:0007669"/>
    <property type="project" value="InterPro"/>
</dbReference>
<feature type="compositionally biased region" description="Basic and acidic residues" evidence="6">
    <location>
        <begin position="109"/>
        <end position="120"/>
    </location>
</feature>
<comment type="function">
    <text evidence="1">Histone-like DNA-binding protein which is capable of wrapping DNA to stabilize it, and thus to prevent its denaturation under extreme environmental conditions.</text>
</comment>
<dbReference type="Gene3D" id="4.10.520.10">
    <property type="entry name" value="IHF-like DNA-binding proteins"/>
    <property type="match status" value="1"/>
</dbReference>
<name>A0A2W4TBH5_9GAMM</name>
<comment type="similarity">
    <text evidence="2 5">Belongs to the bacterial histone-like protein family.</text>
</comment>
<dbReference type="CDD" id="cd13831">
    <property type="entry name" value="HU"/>
    <property type="match status" value="1"/>
</dbReference>
<dbReference type="EMBL" id="QJPH01000243">
    <property type="protein sequence ID" value="PZN81964.1"/>
    <property type="molecule type" value="Genomic_DNA"/>
</dbReference>
<evidence type="ECO:0000313" key="7">
    <source>
        <dbReference type="EMBL" id="PZN81964.1"/>
    </source>
</evidence>
<dbReference type="AlphaFoldDB" id="A0A2W4TBH5"/>
<comment type="caution">
    <text evidence="7">The sequence shown here is derived from an EMBL/GenBank/DDBJ whole genome shotgun (WGS) entry which is preliminary data.</text>
</comment>
<evidence type="ECO:0000256" key="5">
    <source>
        <dbReference type="RuleBase" id="RU003939"/>
    </source>
</evidence>
<dbReference type="GO" id="GO:0003677">
    <property type="term" value="F:DNA binding"/>
    <property type="evidence" value="ECO:0007669"/>
    <property type="project" value="UniProtKB-KW"/>
</dbReference>
<dbReference type="PANTHER" id="PTHR33175:SF3">
    <property type="entry name" value="DNA-BINDING PROTEIN HU-BETA"/>
    <property type="match status" value="1"/>
</dbReference>
<accession>A0A2W4TBH5</accession>
<evidence type="ECO:0000256" key="4">
    <source>
        <dbReference type="ARBA" id="ARBA00023125"/>
    </source>
</evidence>